<name>A0A058ZHW3_9RHOB</name>
<evidence type="ECO:0000313" key="2">
    <source>
        <dbReference type="EMBL" id="KCV81173.1"/>
    </source>
</evidence>
<dbReference type="AlphaFoldDB" id="A0A058ZHW3"/>
<accession>A0A058ZHW3</accession>
<evidence type="ECO:0000313" key="3">
    <source>
        <dbReference type="Proteomes" id="UP000024836"/>
    </source>
</evidence>
<keyword evidence="1" id="KW-0812">Transmembrane</keyword>
<keyword evidence="1" id="KW-1133">Transmembrane helix</keyword>
<proteinExistence type="predicted"/>
<evidence type="ECO:0000256" key="1">
    <source>
        <dbReference type="SAM" id="Phobius"/>
    </source>
</evidence>
<keyword evidence="1" id="KW-0472">Membrane</keyword>
<organism evidence="2 3">
    <name type="scientific">Actibacterium atlanticum</name>
    <dbReference type="NCBI Taxonomy" id="1461693"/>
    <lineage>
        <taxon>Bacteria</taxon>
        <taxon>Pseudomonadati</taxon>
        <taxon>Pseudomonadota</taxon>
        <taxon>Alphaproteobacteria</taxon>
        <taxon>Rhodobacterales</taxon>
        <taxon>Roseobacteraceae</taxon>
        <taxon>Actibacterium</taxon>
    </lineage>
</organism>
<keyword evidence="3" id="KW-1185">Reference proteome</keyword>
<protein>
    <submittedName>
        <fullName evidence="2">Uncharacterized protein</fullName>
    </submittedName>
</protein>
<dbReference type="EMBL" id="AQQY01000010">
    <property type="protein sequence ID" value="KCV81173.1"/>
    <property type="molecule type" value="Genomic_DNA"/>
</dbReference>
<reference evidence="2 3" key="1">
    <citation type="submission" date="2013-04" db="EMBL/GenBank/DDBJ databases">
        <title>Shimia sp. 22II-S11-Z10 Genome Sequencing.</title>
        <authorList>
            <person name="Lai Q."/>
            <person name="Li G."/>
            <person name="Shao Z."/>
        </authorList>
    </citation>
    <scope>NUCLEOTIDE SEQUENCE [LARGE SCALE GENOMIC DNA]</scope>
    <source>
        <strain evidence="3">22II-S11-Z10</strain>
    </source>
</reference>
<sequence length="211" mass="23483">MITSSSIFEGIAAVSQLAMAFVVGLGVCVAYVQLSQWKREKIAVKRSELGEDLVSVATDLIGKVSIIRSPFGYGPPEGEEDDGTYDYRRRLRELAELDDEFAKLRQLKIRSKAWIGDDSLAEAIDAFFDARGKLIVGINGKIREIRGASRYGLEYTEGDAARSERYDLYVWEGADVPTEGEPVDPILTLLNPALDEIERKMIPLIRLEAPK</sequence>
<dbReference type="Proteomes" id="UP000024836">
    <property type="component" value="Unassembled WGS sequence"/>
</dbReference>
<comment type="caution">
    <text evidence="2">The sequence shown here is derived from an EMBL/GenBank/DDBJ whole genome shotgun (WGS) entry which is preliminary data.</text>
</comment>
<feature type="transmembrane region" description="Helical" evidence="1">
    <location>
        <begin position="12"/>
        <end position="32"/>
    </location>
</feature>
<gene>
    <name evidence="2" type="ORF">ATO10_13369</name>
</gene>
<dbReference type="STRING" id="1461693.ATO10_13369"/>